<dbReference type="OrthoDB" id="311377at2759"/>
<name>A0A1Q9EQH5_SYMMI</name>
<dbReference type="AlphaFoldDB" id="A0A1Q9EQH5"/>
<keyword evidence="2" id="KW-0732">Signal</keyword>
<organism evidence="3 4">
    <name type="scientific">Symbiodinium microadriaticum</name>
    <name type="common">Dinoflagellate</name>
    <name type="synonym">Zooxanthella microadriatica</name>
    <dbReference type="NCBI Taxonomy" id="2951"/>
    <lineage>
        <taxon>Eukaryota</taxon>
        <taxon>Sar</taxon>
        <taxon>Alveolata</taxon>
        <taxon>Dinophyceae</taxon>
        <taxon>Suessiales</taxon>
        <taxon>Symbiodiniaceae</taxon>
        <taxon>Symbiodinium</taxon>
    </lineage>
</organism>
<accession>A0A1Q9EQH5</accession>
<evidence type="ECO:0000313" key="3">
    <source>
        <dbReference type="EMBL" id="OLQ09670.1"/>
    </source>
</evidence>
<reference evidence="3 4" key="1">
    <citation type="submission" date="2016-02" db="EMBL/GenBank/DDBJ databases">
        <title>Genome analysis of coral dinoflagellate symbionts highlights evolutionary adaptations to a symbiotic lifestyle.</title>
        <authorList>
            <person name="Aranda M."/>
            <person name="Li Y."/>
            <person name="Liew Y.J."/>
            <person name="Baumgarten S."/>
            <person name="Simakov O."/>
            <person name="Wilson M."/>
            <person name="Piel J."/>
            <person name="Ashoor H."/>
            <person name="Bougouffa S."/>
            <person name="Bajic V.B."/>
            <person name="Ryu T."/>
            <person name="Ravasi T."/>
            <person name="Bayer T."/>
            <person name="Micklem G."/>
            <person name="Kim H."/>
            <person name="Bhak J."/>
            <person name="Lajeunesse T.C."/>
            <person name="Voolstra C.R."/>
        </authorList>
    </citation>
    <scope>NUCLEOTIDE SEQUENCE [LARGE SCALE GENOMIC DNA]</scope>
    <source>
        <strain evidence="3 4">CCMP2467</strain>
    </source>
</reference>
<protein>
    <submittedName>
        <fullName evidence="3">Uncharacterized protein</fullName>
    </submittedName>
</protein>
<feature type="compositionally biased region" description="Basic and acidic residues" evidence="1">
    <location>
        <begin position="402"/>
        <end position="412"/>
    </location>
</feature>
<comment type="caution">
    <text evidence="3">The sequence shown here is derived from an EMBL/GenBank/DDBJ whole genome shotgun (WGS) entry which is preliminary data.</text>
</comment>
<evidence type="ECO:0000256" key="1">
    <source>
        <dbReference type="SAM" id="MobiDB-lite"/>
    </source>
</evidence>
<sequence>MSVAALTVMLGMLVARNICRCHRGQRMFGGESQRPRRQPHYAQTTQANGANEFSNHEQDIIRQSFSTGNHTWMKESLPVELGPDAIHLLRRQKMERNRLAEPVPQTWSKMTQLWGGGYYQEFEYMPEEYKDKRGLLPRQADPDKRSKIANHDWRYNSQEKRLKHEPMLNNLSADKEQYPYLGGDKDAELEATKLFLRSVAVGAKTTLNKSQEKFLQSKQSANMSAWMQDKAQMTSESSFLAGRGKGLDDNSRSSRMTLPIMVQRLQRKIDQDWEGSTVVVSATDQDLIQVAFHMHTVDSERGVVAYMGVLSKDIDLLGTLGLRKVSQLWGMQRDFSDELPAGDGAEPGEHTWMFFLLAPKWVKMRPTDAYYTVHPRSQGSAFRMSTAGSSVLLSLGSSVLETHDTPRRKDGSPRTGSAQSTRGAFEPNRSQALSDRPKVDLALIEQAVSSLPAIKEGRSNATPGAACRKSARQLRDLFLDTISRGYVSGLSLGSFGPSSRTSIFRTGSAAQDSQDGFNHVAGLAFSSFPSLDFCFASLLLSFPSLSLPLLPCVENMIPSENGHGSKKPPPSDLLSADIHGLPLTAMASPTSRDATVDYKGLGHQKAQPEARTSRKWYLVGAGLALLGVAGVAAKAAHSGGALFSSSSLRSTIQEAQTWEELPGIDKVIRKAQGLG</sequence>
<feature type="signal peptide" evidence="2">
    <location>
        <begin position="1"/>
        <end position="15"/>
    </location>
</feature>
<evidence type="ECO:0000313" key="4">
    <source>
        <dbReference type="Proteomes" id="UP000186817"/>
    </source>
</evidence>
<feature type="region of interest" description="Disordered" evidence="1">
    <location>
        <begin position="28"/>
        <end position="55"/>
    </location>
</feature>
<dbReference type="PANTHER" id="PTHR40430">
    <property type="entry name" value="T. BRUCEI SPP.-SPECIFIC PROTEIN"/>
    <property type="match status" value="1"/>
</dbReference>
<gene>
    <name evidence="3" type="ORF">AK812_SmicGene6685</name>
</gene>
<dbReference type="PANTHER" id="PTHR40430:SF1">
    <property type="entry name" value="T. BRUCEI SPP.-SPECIFIC PROTEIN"/>
    <property type="match status" value="1"/>
</dbReference>
<proteinExistence type="predicted"/>
<dbReference type="EMBL" id="LSRX01000093">
    <property type="protein sequence ID" value="OLQ09670.1"/>
    <property type="molecule type" value="Genomic_DNA"/>
</dbReference>
<evidence type="ECO:0000256" key="2">
    <source>
        <dbReference type="SAM" id="SignalP"/>
    </source>
</evidence>
<keyword evidence="4" id="KW-1185">Reference proteome</keyword>
<feature type="region of interest" description="Disordered" evidence="1">
    <location>
        <begin position="402"/>
        <end position="436"/>
    </location>
</feature>
<feature type="compositionally biased region" description="Polar residues" evidence="1">
    <location>
        <begin position="41"/>
        <end position="53"/>
    </location>
</feature>
<feature type="compositionally biased region" description="Polar residues" evidence="1">
    <location>
        <begin position="414"/>
        <end position="433"/>
    </location>
</feature>
<dbReference type="Proteomes" id="UP000186817">
    <property type="component" value="Unassembled WGS sequence"/>
</dbReference>
<feature type="chain" id="PRO_5013045195" evidence="2">
    <location>
        <begin position="16"/>
        <end position="675"/>
    </location>
</feature>